<dbReference type="SUPFAM" id="SSF51445">
    <property type="entry name" value="(Trans)glycosidases"/>
    <property type="match status" value="1"/>
</dbReference>
<name>A0A543CES1_9ACTN</name>
<dbReference type="CDD" id="cd23451">
    <property type="entry name" value="beta-trefoil_Ricin_laminarinase"/>
    <property type="match status" value="1"/>
</dbReference>
<dbReference type="Gene3D" id="2.80.10.50">
    <property type="match status" value="2"/>
</dbReference>
<dbReference type="InterPro" id="IPR052750">
    <property type="entry name" value="GH18_Chitinase"/>
</dbReference>
<evidence type="ECO:0000256" key="1">
    <source>
        <dbReference type="SAM" id="SignalP"/>
    </source>
</evidence>
<feature type="signal peptide" evidence="1">
    <location>
        <begin position="1"/>
        <end position="39"/>
    </location>
</feature>
<evidence type="ECO:0000313" key="3">
    <source>
        <dbReference type="EMBL" id="TQL95602.1"/>
    </source>
</evidence>
<sequence length="483" mass="49325">MPRPLFSTPRRGLARLAALAAIPLAAAGVMVGTGTAAHAAVNPGPGFPAHYAAPYVETWGSTSAMASAQAATGLKYYTLAFVIAGNGCTATWNGDTSIDSSGWQTAINNLRASGGDVIVSFGGAAPTELAQACSSVSALQAQYKKVIDTLNLTRVDMDIEGEGVIDDDAANDRRNQALAALQQQYAAAGKHLTVDYTLSTDPGGLPQDGLDLLNNAKSRGLDVNLVNPMTMDYGPTLDMGQTAINAANGLHTQLGKIWTTKTSDQLWAMEGNTPMIGVNDSQNEIFTTGNATTLESFAASHGIQELAFWALGRDKACSTNGQLSDTCSGTPQSAYQFSRTFNAITGGSSGGGGGGGGTGGQITGYGGKCVDVAAASSTNGAAVQLYDCNGSTAQQWTVGSDGTIRALGKCMDVNAPGTANGATVQLWDCTGAANQKWSKGANNSLVSSAGGKCLDATGPSSANGTRLQVWTCTGATNQQWTTS</sequence>
<dbReference type="Proteomes" id="UP000316096">
    <property type="component" value="Unassembled WGS sequence"/>
</dbReference>
<dbReference type="PROSITE" id="PS51318">
    <property type="entry name" value="TAT"/>
    <property type="match status" value="1"/>
</dbReference>
<keyword evidence="3" id="KW-0378">Hydrolase</keyword>
<keyword evidence="1" id="KW-0732">Signal</keyword>
<dbReference type="Pfam" id="PF00652">
    <property type="entry name" value="Ricin_B_lectin"/>
    <property type="match status" value="1"/>
</dbReference>
<dbReference type="InterPro" id="IPR006311">
    <property type="entry name" value="TAT_signal"/>
</dbReference>
<dbReference type="GO" id="GO:0016787">
    <property type="term" value="F:hydrolase activity"/>
    <property type="evidence" value="ECO:0007669"/>
    <property type="project" value="UniProtKB-KW"/>
</dbReference>
<dbReference type="OrthoDB" id="99456at2"/>
<feature type="chain" id="PRO_5022243937" evidence="1">
    <location>
        <begin position="40"/>
        <end position="483"/>
    </location>
</feature>
<proteinExistence type="predicted"/>
<gene>
    <name evidence="3" type="ORF">FB559_1110</name>
</gene>
<dbReference type="SMART" id="SM00458">
    <property type="entry name" value="RICIN"/>
    <property type="match status" value="1"/>
</dbReference>
<dbReference type="PANTHER" id="PTHR42976:SF1">
    <property type="entry name" value="GH18 DOMAIN-CONTAINING PROTEIN-RELATED"/>
    <property type="match status" value="1"/>
</dbReference>
<dbReference type="PANTHER" id="PTHR42976">
    <property type="entry name" value="BIFUNCTIONAL CHITINASE/LYSOZYME-RELATED"/>
    <property type="match status" value="1"/>
</dbReference>
<dbReference type="PROSITE" id="PS50231">
    <property type="entry name" value="RICIN_B_LECTIN"/>
    <property type="match status" value="1"/>
</dbReference>
<evidence type="ECO:0000313" key="4">
    <source>
        <dbReference type="Proteomes" id="UP000316096"/>
    </source>
</evidence>
<organism evidence="3 4">
    <name type="scientific">Actinoallomurus bryophytorum</name>
    <dbReference type="NCBI Taxonomy" id="1490222"/>
    <lineage>
        <taxon>Bacteria</taxon>
        <taxon>Bacillati</taxon>
        <taxon>Actinomycetota</taxon>
        <taxon>Actinomycetes</taxon>
        <taxon>Streptosporangiales</taxon>
        <taxon>Thermomonosporaceae</taxon>
        <taxon>Actinoallomurus</taxon>
    </lineage>
</organism>
<protein>
    <submittedName>
        <fullName evidence="3">Chitinase (Glycosyl hydrolase family 18)</fullName>
    </submittedName>
</protein>
<accession>A0A543CES1</accession>
<keyword evidence="4" id="KW-1185">Reference proteome</keyword>
<dbReference type="Gene3D" id="3.20.20.80">
    <property type="entry name" value="Glycosidases"/>
    <property type="match status" value="1"/>
</dbReference>
<dbReference type="CDD" id="cd06543">
    <property type="entry name" value="GH18_PF-ChiA-like"/>
    <property type="match status" value="1"/>
</dbReference>
<dbReference type="RefSeq" id="WP_141953932.1">
    <property type="nucleotide sequence ID" value="NZ_VFOZ01000001.1"/>
</dbReference>
<reference evidence="3 4" key="1">
    <citation type="submission" date="2019-06" db="EMBL/GenBank/DDBJ databases">
        <title>Sequencing the genomes of 1000 actinobacteria strains.</title>
        <authorList>
            <person name="Klenk H.-P."/>
        </authorList>
    </citation>
    <scope>NUCLEOTIDE SEQUENCE [LARGE SCALE GENOMIC DNA]</scope>
    <source>
        <strain evidence="3 4">DSM 102200</strain>
    </source>
</reference>
<comment type="caution">
    <text evidence="3">The sequence shown here is derived from an EMBL/GenBank/DDBJ whole genome shotgun (WGS) entry which is preliminary data.</text>
</comment>
<feature type="domain" description="Ricin B lectin" evidence="2">
    <location>
        <begin position="356"/>
        <end position="483"/>
    </location>
</feature>
<dbReference type="AlphaFoldDB" id="A0A543CES1"/>
<dbReference type="EMBL" id="VFOZ01000001">
    <property type="protein sequence ID" value="TQL95602.1"/>
    <property type="molecule type" value="Genomic_DNA"/>
</dbReference>
<dbReference type="SUPFAM" id="SSF50370">
    <property type="entry name" value="Ricin B-like lectins"/>
    <property type="match status" value="1"/>
</dbReference>
<evidence type="ECO:0000259" key="2">
    <source>
        <dbReference type="SMART" id="SM00458"/>
    </source>
</evidence>
<dbReference type="InterPro" id="IPR000772">
    <property type="entry name" value="Ricin_B_lectin"/>
</dbReference>
<dbReference type="InterPro" id="IPR035992">
    <property type="entry name" value="Ricin_B-like_lectins"/>
</dbReference>
<dbReference type="InterPro" id="IPR017853">
    <property type="entry name" value="GH"/>
</dbReference>